<keyword evidence="1" id="KW-0175">Coiled coil</keyword>
<evidence type="ECO:0000313" key="4">
    <source>
        <dbReference type="Proteomes" id="UP000187367"/>
    </source>
</evidence>
<dbReference type="AlphaFoldDB" id="A0A1R1QX68"/>
<evidence type="ECO:0000313" key="2">
    <source>
        <dbReference type="EMBL" id="KAA6447348.1"/>
    </source>
</evidence>
<dbReference type="RefSeq" id="WP_076759765.1">
    <property type="nucleotide sequence ID" value="NZ_JARMDZ010000001.1"/>
</dbReference>
<protein>
    <submittedName>
        <fullName evidence="3">WXG100 family type VII secretion target</fullName>
    </submittedName>
</protein>
<organism evidence="3 4">
    <name type="scientific">Bacillus swezeyi</name>
    <dbReference type="NCBI Taxonomy" id="1925020"/>
    <lineage>
        <taxon>Bacteria</taxon>
        <taxon>Bacillati</taxon>
        <taxon>Bacillota</taxon>
        <taxon>Bacilli</taxon>
        <taxon>Bacillales</taxon>
        <taxon>Bacillaceae</taxon>
        <taxon>Bacillus</taxon>
    </lineage>
</organism>
<dbReference type="EMBL" id="QSND01000006">
    <property type="protein sequence ID" value="KAA6447348.1"/>
    <property type="molecule type" value="Genomic_DNA"/>
</dbReference>
<dbReference type="OrthoDB" id="2886731at2"/>
<dbReference type="InterPro" id="IPR036689">
    <property type="entry name" value="ESAT-6-like_sf"/>
</dbReference>
<name>A0A1R1QX68_9BACI</name>
<dbReference type="Proteomes" id="UP000324326">
    <property type="component" value="Unassembled WGS sequence"/>
</dbReference>
<reference evidence="2 5" key="2">
    <citation type="submission" date="2018-08" db="EMBL/GenBank/DDBJ databases">
        <title>Bacillus phenotypic plasticity.</title>
        <authorList>
            <person name="Hurtado E."/>
        </authorList>
    </citation>
    <scope>NUCLEOTIDE SEQUENCE [LARGE SCALE GENOMIC DNA]</scope>
    <source>
        <strain evidence="2 5">427</strain>
    </source>
</reference>
<proteinExistence type="predicted"/>
<comment type="caution">
    <text evidence="3">The sequence shown here is derived from an EMBL/GenBank/DDBJ whole genome shotgun (WGS) entry which is preliminary data.</text>
</comment>
<gene>
    <name evidence="3" type="ORF">BW143_04040</name>
    <name evidence="2" type="ORF">DX927_22730</name>
</gene>
<dbReference type="EMBL" id="MTJL01000005">
    <property type="protein sequence ID" value="OMI09214.1"/>
    <property type="molecule type" value="Genomic_DNA"/>
</dbReference>
<sequence length="100" mass="11459">MDSSRVIALAEQYKSAADEVKKSELHLKTRMSANSASWKGKTREQFDSDFDQTSAAYQQLEADLIEISSELMTAAAKIEQTKAEIMRMEELERKKREKLK</sequence>
<dbReference type="Pfam" id="PF06013">
    <property type="entry name" value="WXG100"/>
    <property type="match status" value="1"/>
</dbReference>
<accession>A0A1R1QX68</accession>
<dbReference type="STRING" id="1925020.BTA30_04420"/>
<dbReference type="Gene3D" id="1.10.287.850">
    <property type="entry name" value="HP0062-like domain"/>
    <property type="match status" value="1"/>
</dbReference>
<accession>A0A1R1S1K2</accession>
<dbReference type="Proteomes" id="UP000187367">
    <property type="component" value="Unassembled WGS sequence"/>
</dbReference>
<keyword evidence="4" id="KW-1185">Reference proteome</keyword>
<dbReference type="SUPFAM" id="SSF140453">
    <property type="entry name" value="EsxAB dimer-like"/>
    <property type="match status" value="1"/>
</dbReference>
<evidence type="ECO:0000256" key="1">
    <source>
        <dbReference type="SAM" id="Coils"/>
    </source>
</evidence>
<dbReference type="InterPro" id="IPR010310">
    <property type="entry name" value="T7SS_ESAT-6-like"/>
</dbReference>
<feature type="coiled-coil region" evidence="1">
    <location>
        <begin position="57"/>
        <end position="98"/>
    </location>
</feature>
<evidence type="ECO:0000313" key="5">
    <source>
        <dbReference type="Proteomes" id="UP000324326"/>
    </source>
</evidence>
<reference evidence="3 4" key="1">
    <citation type="submission" date="2017-01" db="EMBL/GenBank/DDBJ databases">
        <title>Bacillus phylogenomics.</title>
        <authorList>
            <person name="Dunlap C."/>
        </authorList>
    </citation>
    <scope>NUCLEOTIDE SEQUENCE [LARGE SCALE GENOMIC DNA]</scope>
    <source>
        <strain evidence="3 4">NRRL B-41282</strain>
    </source>
</reference>
<evidence type="ECO:0000313" key="3">
    <source>
        <dbReference type="EMBL" id="OMI09214.1"/>
    </source>
</evidence>